<keyword evidence="3" id="KW-1185">Reference proteome</keyword>
<sequence>MPRLSTRSGTIAVDCLNCASCDPALSECAAAMRAVPAPSPREGGKNKLTLILAIAVPVAVVVLVVLAFMVSLPDMGITSVLRLRRQGARPVRPSSLPPPRTPFRPSYDRLRHCDLATHLSFLHTFPPNLS</sequence>
<organism evidence="2 3">
    <name type="scientific">Cutaneotrichosporon oleaginosum</name>
    <dbReference type="NCBI Taxonomy" id="879819"/>
    <lineage>
        <taxon>Eukaryota</taxon>
        <taxon>Fungi</taxon>
        <taxon>Dikarya</taxon>
        <taxon>Basidiomycota</taxon>
        <taxon>Agaricomycotina</taxon>
        <taxon>Tremellomycetes</taxon>
        <taxon>Trichosporonales</taxon>
        <taxon>Trichosporonaceae</taxon>
        <taxon>Cutaneotrichosporon</taxon>
    </lineage>
</organism>
<dbReference type="RefSeq" id="XP_018276841.1">
    <property type="nucleotide sequence ID" value="XM_018423940.1"/>
</dbReference>
<name>A0A0J0XGY6_9TREE</name>
<dbReference type="Proteomes" id="UP000053611">
    <property type="component" value="Unassembled WGS sequence"/>
</dbReference>
<keyword evidence="1" id="KW-1133">Transmembrane helix</keyword>
<reference evidence="2 3" key="1">
    <citation type="submission" date="2015-03" db="EMBL/GenBank/DDBJ databases">
        <title>Genomics and transcriptomics of the oil-accumulating basidiomycete yeast T. oleaginosus allow insights into substrate utilization and the diverse evolutionary trajectories of mating systems in fungi.</title>
        <authorList>
            <consortium name="DOE Joint Genome Institute"/>
            <person name="Kourist R."/>
            <person name="Kracht O."/>
            <person name="Bracharz F."/>
            <person name="Lipzen A."/>
            <person name="Nolan M."/>
            <person name="Ohm R."/>
            <person name="Grigoriev I."/>
            <person name="Sun S."/>
            <person name="Heitman J."/>
            <person name="Bruck T."/>
            <person name="Nowrousian M."/>
        </authorList>
    </citation>
    <scope>NUCLEOTIDE SEQUENCE [LARGE SCALE GENOMIC DNA]</scope>
    <source>
        <strain evidence="2 3">IBC0246</strain>
    </source>
</reference>
<evidence type="ECO:0000256" key="1">
    <source>
        <dbReference type="SAM" id="Phobius"/>
    </source>
</evidence>
<accession>A0A0J0XGY6</accession>
<evidence type="ECO:0000313" key="2">
    <source>
        <dbReference type="EMBL" id="KLT40350.1"/>
    </source>
</evidence>
<proteinExistence type="predicted"/>
<keyword evidence="1" id="KW-0472">Membrane</keyword>
<evidence type="ECO:0000313" key="3">
    <source>
        <dbReference type="Proteomes" id="UP000053611"/>
    </source>
</evidence>
<dbReference type="GeneID" id="28984543"/>
<feature type="transmembrane region" description="Helical" evidence="1">
    <location>
        <begin position="48"/>
        <end position="72"/>
    </location>
</feature>
<dbReference type="EMBL" id="KQ087236">
    <property type="protein sequence ID" value="KLT40350.1"/>
    <property type="molecule type" value="Genomic_DNA"/>
</dbReference>
<dbReference type="AlphaFoldDB" id="A0A0J0XGY6"/>
<protein>
    <submittedName>
        <fullName evidence="2">Uncharacterized protein</fullName>
    </submittedName>
</protein>
<keyword evidence="1" id="KW-0812">Transmembrane</keyword>
<gene>
    <name evidence="2" type="ORF">CC85DRAFT_287571</name>
</gene>